<sequence length="170" mass="19224">MHSLFLGLGTNNQEIRAIHGVDWCIQHRYRKIQLEVESQPLIHWLNHGNHPPWALPRGKAVQPTSYLNGVITPTFVAILHLPAGDGLPKGSYVLEKLGLTTFRRKKLKRIKHPPWSLQLGPIVPLYVVLHNGLNLKISLSISHVQVHNSLTLVISFQKNALAIHFYPKLT</sequence>
<dbReference type="AlphaFoldDB" id="A0A9J5ZI08"/>
<reference evidence="1 2" key="1">
    <citation type="submission" date="2020-09" db="EMBL/GenBank/DDBJ databases">
        <title>De no assembly of potato wild relative species, Solanum commersonii.</title>
        <authorList>
            <person name="Cho K."/>
        </authorList>
    </citation>
    <scope>NUCLEOTIDE SEQUENCE [LARGE SCALE GENOMIC DNA]</scope>
    <source>
        <strain evidence="1">LZ3.2</strain>
        <tissue evidence="1">Leaf</tissue>
    </source>
</reference>
<evidence type="ECO:0000313" key="1">
    <source>
        <dbReference type="EMBL" id="KAG5611172.1"/>
    </source>
</evidence>
<gene>
    <name evidence="1" type="ORF">H5410_022453</name>
</gene>
<organism evidence="1 2">
    <name type="scientific">Solanum commersonii</name>
    <name type="common">Commerson's wild potato</name>
    <name type="synonym">Commerson's nightshade</name>
    <dbReference type="NCBI Taxonomy" id="4109"/>
    <lineage>
        <taxon>Eukaryota</taxon>
        <taxon>Viridiplantae</taxon>
        <taxon>Streptophyta</taxon>
        <taxon>Embryophyta</taxon>
        <taxon>Tracheophyta</taxon>
        <taxon>Spermatophyta</taxon>
        <taxon>Magnoliopsida</taxon>
        <taxon>eudicotyledons</taxon>
        <taxon>Gunneridae</taxon>
        <taxon>Pentapetalae</taxon>
        <taxon>asterids</taxon>
        <taxon>lamiids</taxon>
        <taxon>Solanales</taxon>
        <taxon>Solanaceae</taxon>
        <taxon>Solanoideae</taxon>
        <taxon>Solaneae</taxon>
        <taxon>Solanum</taxon>
    </lineage>
</organism>
<protein>
    <submittedName>
        <fullName evidence="1">Uncharacterized protein</fullName>
    </submittedName>
</protein>
<proteinExistence type="predicted"/>
<accession>A0A9J5ZI08</accession>
<comment type="caution">
    <text evidence="1">The sequence shown here is derived from an EMBL/GenBank/DDBJ whole genome shotgun (WGS) entry which is preliminary data.</text>
</comment>
<dbReference type="Proteomes" id="UP000824120">
    <property type="component" value="Chromosome 4"/>
</dbReference>
<dbReference type="EMBL" id="JACXVP010000004">
    <property type="protein sequence ID" value="KAG5611172.1"/>
    <property type="molecule type" value="Genomic_DNA"/>
</dbReference>
<name>A0A9J5ZI08_SOLCO</name>
<evidence type="ECO:0000313" key="2">
    <source>
        <dbReference type="Proteomes" id="UP000824120"/>
    </source>
</evidence>
<keyword evidence="2" id="KW-1185">Reference proteome</keyword>